<keyword evidence="4" id="KW-1134">Transmembrane beta strand</keyword>
<dbReference type="GO" id="GO:0015627">
    <property type="term" value="C:type II protein secretion system complex"/>
    <property type="evidence" value="ECO:0007669"/>
    <property type="project" value="InterPro"/>
</dbReference>
<evidence type="ECO:0000256" key="11">
    <source>
        <dbReference type="SAM" id="MobiDB-lite"/>
    </source>
</evidence>
<dbReference type="AlphaFoldDB" id="A0A5D9DCB9"/>
<gene>
    <name evidence="16" type="primary">gspD</name>
    <name evidence="16" type="ORF">FZZ93_01940</name>
</gene>
<evidence type="ECO:0000256" key="2">
    <source>
        <dbReference type="ARBA" id="ARBA00006980"/>
    </source>
</evidence>
<evidence type="ECO:0000313" key="17">
    <source>
        <dbReference type="Proteomes" id="UP000324260"/>
    </source>
</evidence>
<dbReference type="InterPro" id="IPR004846">
    <property type="entry name" value="T2SS/T3SS_dom"/>
</dbReference>
<evidence type="ECO:0000256" key="8">
    <source>
        <dbReference type="ARBA" id="ARBA00023136"/>
    </source>
</evidence>
<dbReference type="Pfam" id="PF00263">
    <property type="entry name" value="Secretin"/>
    <property type="match status" value="1"/>
</dbReference>
<dbReference type="InterPro" id="IPR013356">
    <property type="entry name" value="T2SS_GspD"/>
</dbReference>
<proteinExistence type="inferred from homology"/>
<dbReference type="InterPro" id="IPR049371">
    <property type="entry name" value="GspD-like_N0"/>
</dbReference>
<feature type="domain" description="NolW-like" evidence="14">
    <location>
        <begin position="203"/>
        <end position="266"/>
    </location>
</feature>
<dbReference type="InterPro" id="IPR001775">
    <property type="entry name" value="GspD/PilQ"/>
</dbReference>
<dbReference type="PRINTS" id="PR00811">
    <property type="entry name" value="BCTERIALGSPD"/>
</dbReference>
<organism evidence="16 17">
    <name type="scientific">Halomonas eurihalina</name>
    <dbReference type="NCBI Taxonomy" id="42566"/>
    <lineage>
        <taxon>Bacteria</taxon>
        <taxon>Pseudomonadati</taxon>
        <taxon>Pseudomonadota</taxon>
        <taxon>Gammaproteobacteria</taxon>
        <taxon>Oceanospirillales</taxon>
        <taxon>Halomonadaceae</taxon>
        <taxon>Halomonas</taxon>
    </lineage>
</organism>
<evidence type="ECO:0000256" key="10">
    <source>
        <dbReference type="RuleBase" id="RU004004"/>
    </source>
</evidence>
<feature type="compositionally biased region" description="Low complexity" evidence="11">
    <location>
        <begin position="318"/>
        <end position="327"/>
    </location>
</feature>
<dbReference type="RefSeq" id="WP_149320639.1">
    <property type="nucleotide sequence ID" value="NZ_JARWAH010000001.1"/>
</dbReference>
<comment type="subcellular location">
    <subcellularLocation>
        <location evidence="1 10">Cell outer membrane</location>
    </subcellularLocation>
</comment>
<dbReference type="GO" id="GO:0015628">
    <property type="term" value="P:protein secretion by the type II secretion system"/>
    <property type="evidence" value="ECO:0007669"/>
    <property type="project" value="InterPro"/>
</dbReference>
<keyword evidence="8" id="KW-0472">Membrane</keyword>
<sequence>MTATTPSRHSSLSASAIRLALLLCTGLPSASLLAQSDPAPVYGVSFKEVSVAEFAAGVSDITGTDFVIDPRVRGTLSVESPKPVTADELYGLFQNTLQNHGYATVRLPDNRVRIVPEQVARTQPLPVGLDDAQGNEIATEVLHTENLAAAELAGILEPLIDANVGTLTPNPGSNSVVVTDWKANLGRLKRLTERLDGYRQADTEVFSVTHANAKRLVQTLKDVLSDDGSTATVVADARANAVVAFGTSSQRRQVATLIARLDAPQDHDTTTAVIPLNHADAADVAQVLGDLANSASGSRAIPPRNGSTGSDGADATESQAGSQSLAAASSGSGLDGVAFAVHPSTNALVLSGPPSALEGYRELVSRLDMRRAQVAVEAIIAEITESRAKELGVQWLFGDISGEGTVPAGGVNFPSASSPGINQIAAAAASQDASTLGSLLGNLNGVTAGVGRLSSGGVSFAMLLNALRSDTQTNLLSTPSLTTLDNAEASILVGQEVPFVTGSTTVDNTNPFQTIQREDVGVKLNIRPTIGADNSIRLEIIQEVSSIDEGVQASDVVTNKREIETTVLTQNGGIIVLGGLISDENANAEQKVPLLGDIPGVGRLFRYDRDTQDKRNLMVFIRARVLRDAPQTQQMARQQYTRMRQHMLQAELPGDQALPELPSASATSASGMSGTSVSGAAASGNSLQALYPSARSRLGSLAQ</sequence>
<feature type="region of interest" description="Disordered" evidence="11">
    <location>
        <begin position="294"/>
        <end position="327"/>
    </location>
</feature>
<evidence type="ECO:0000256" key="9">
    <source>
        <dbReference type="ARBA" id="ARBA00023237"/>
    </source>
</evidence>
<dbReference type="EMBL" id="VTPU01000001">
    <property type="protein sequence ID" value="TZG41446.1"/>
    <property type="molecule type" value="Genomic_DNA"/>
</dbReference>
<comment type="caution">
    <text evidence="16">The sequence shown here is derived from an EMBL/GenBank/DDBJ whole genome shotgun (WGS) entry which is preliminary data.</text>
</comment>
<evidence type="ECO:0000256" key="7">
    <source>
        <dbReference type="ARBA" id="ARBA00022927"/>
    </source>
</evidence>
<dbReference type="NCBIfam" id="TIGR02517">
    <property type="entry name" value="type_II_gspD"/>
    <property type="match status" value="1"/>
</dbReference>
<keyword evidence="3 10" id="KW-0813">Transport</keyword>
<evidence type="ECO:0000256" key="5">
    <source>
        <dbReference type="ARBA" id="ARBA00022692"/>
    </source>
</evidence>
<evidence type="ECO:0000259" key="15">
    <source>
        <dbReference type="Pfam" id="PF21305"/>
    </source>
</evidence>
<protein>
    <submittedName>
        <fullName evidence="16">Type II secretion system protein GspD</fullName>
    </submittedName>
</protein>
<feature type="domain" description="Type II/III secretion system secretin-like" evidence="13">
    <location>
        <begin position="466"/>
        <end position="627"/>
    </location>
</feature>
<evidence type="ECO:0000256" key="12">
    <source>
        <dbReference type="SAM" id="SignalP"/>
    </source>
</evidence>
<evidence type="ECO:0000256" key="4">
    <source>
        <dbReference type="ARBA" id="ARBA00022452"/>
    </source>
</evidence>
<feature type="domain" description="GspD-like N0" evidence="15">
    <location>
        <begin position="45"/>
        <end position="114"/>
    </location>
</feature>
<dbReference type="InterPro" id="IPR050810">
    <property type="entry name" value="Bact_Secretion_Sys_Channel"/>
</dbReference>
<dbReference type="OrthoDB" id="9775455at2"/>
<evidence type="ECO:0000259" key="14">
    <source>
        <dbReference type="Pfam" id="PF03958"/>
    </source>
</evidence>
<comment type="similarity">
    <text evidence="2">Belongs to the bacterial secretin family. GSP D subfamily.</text>
</comment>
<dbReference type="Gene3D" id="3.30.1370.120">
    <property type="match status" value="3"/>
</dbReference>
<feature type="signal peptide" evidence="12">
    <location>
        <begin position="1"/>
        <end position="34"/>
    </location>
</feature>
<dbReference type="InterPro" id="IPR038591">
    <property type="entry name" value="NolW-like_sf"/>
</dbReference>
<dbReference type="InterPro" id="IPR005644">
    <property type="entry name" value="NolW-like"/>
</dbReference>
<dbReference type="Proteomes" id="UP000324260">
    <property type="component" value="Unassembled WGS sequence"/>
</dbReference>
<name>A0A5D9DCB9_HALER</name>
<keyword evidence="9" id="KW-0998">Cell outer membrane</keyword>
<feature type="compositionally biased region" description="Low complexity" evidence="11">
    <location>
        <begin position="663"/>
        <end position="680"/>
    </location>
</feature>
<evidence type="ECO:0000256" key="3">
    <source>
        <dbReference type="ARBA" id="ARBA00022448"/>
    </source>
</evidence>
<dbReference type="PANTHER" id="PTHR30332">
    <property type="entry name" value="PROBABLE GENERAL SECRETION PATHWAY PROTEIN D"/>
    <property type="match status" value="1"/>
</dbReference>
<evidence type="ECO:0000313" key="16">
    <source>
        <dbReference type="EMBL" id="TZG41446.1"/>
    </source>
</evidence>
<dbReference type="PANTHER" id="PTHR30332:SF24">
    <property type="entry name" value="SECRETIN GSPD-RELATED"/>
    <property type="match status" value="1"/>
</dbReference>
<dbReference type="PRINTS" id="PR01032">
    <property type="entry name" value="PHAGEIV"/>
</dbReference>
<keyword evidence="6 12" id="KW-0732">Signal</keyword>
<evidence type="ECO:0000259" key="13">
    <source>
        <dbReference type="Pfam" id="PF00263"/>
    </source>
</evidence>
<dbReference type="Pfam" id="PF21305">
    <property type="entry name" value="type_II_gspD_N0"/>
    <property type="match status" value="1"/>
</dbReference>
<evidence type="ECO:0000256" key="6">
    <source>
        <dbReference type="ARBA" id="ARBA00022729"/>
    </source>
</evidence>
<keyword evidence="5" id="KW-0812">Transmembrane</keyword>
<reference evidence="16 17" key="1">
    <citation type="submission" date="2019-08" db="EMBL/GenBank/DDBJ databases">
        <title>Draft Genome Sequence of Halomonas eurihalina Isolated from Preserved Hide-surface.</title>
        <authorList>
            <person name="Hussain S.A."/>
            <person name="Xu A."/>
            <person name="Sarker M."/>
            <person name="Sommers C."/>
        </authorList>
    </citation>
    <scope>NUCLEOTIDE SEQUENCE [LARGE SCALE GENOMIC DNA]</scope>
    <source>
        <strain evidence="16 17">MS1</strain>
    </source>
</reference>
<feature type="chain" id="PRO_5022731941" evidence="12">
    <location>
        <begin position="35"/>
        <end position="703"/>
    </location>
</feature>
<evidence type="ECO:0000256" key="1">
    <source>
        <dbReference type="ARBA" id="ARBA00004442"/>
    </source>
</evidence>
<keyword evidence="7" id="KW-0653">Protein transport</keyword>
<feature type="domain" description="NolW-like" evidence="14">
    <location>
        <begin position="139"/>
        <end position="196"/>
    </location>
</feature>
<feature type="region of interest" description="Disordered" evidence="11">
    <location>
        <begin position="657"/>
        <end position="680"/>
    </location>
</feature>
<keyword evidence="17" id="KW-1185">Reference proteome</keyword>
<dbReference type="GO" id="GO:0009279">
    <property type="term" value="C:cell outer membrane"/>
    <property type="evidence" value="ECO:0007669"/>
    <property type="project" value="UniProtKB-SubCell"/>
</dbReference>
<accession>A0A5D9DCB9</accession>
<dbReference type="Pfam" id="PF03958">
    <property type="entry name" value="Secretin_N"/>
    <property type="match status" value="3"/>
</dbReference>
<feature type="domain" description="NolW-like" evidence="14">
    <location>
        <begin position="271"/>
        <end position="373"/>
    </location>
</feature>